<evidence type="ECO:0000256" key="8">
    <source>
        <dbReference type="ARBA" id="ARBA00022786"/>
    </source>
</evidence>
<dbReference type="GO" id="GO:0008270">
    <property type="term" value="F:zinc ion binding"/>
    <property type="evidence" value="ECO:0007669"/>
    <property type="project" value="UniProtKB-KW"/>
</dbReference>
<dbReference type="GO" id="GO:0006511">
    <property type="term" value="P:ubiquitin-dependent protein catabolic process"/>
    <property type="evidence" value="ECO:0007669"/>
    <property type="project" value="TreeGrafter"/>
</dbReference>
<keyword evidence="4" id="KW-0808">Transferase</keyword>
<evidence type="ECO:0000256" key="3">
    <source>
        <dbReference type="ARBA" id="ARBA00012483"/>
    </source>
</evidence>
<gene>
    <name evidence="14" type="ORF">RND71_014508</name>
</gene>
<evidence type="ECO:0000256" key="12">
    <source>
        <dbReference type="PROSITE-ProRule" id="PRU00175"/>
    </source>
</evidence>
<dbReference type="Proteomes" id="UP001291623">
    <property type="component" value="Unassembled WGS sequence"/>
</dbReference>
<dbReference type="GO" id="GO:0016020">
    <property type="term" value="C:membrane"/>
    <property type="evidence" value="ECO:0007669"/>
    <property type="project" value="UniProtKB-SubCell"/>
</dbReference>
<keyword evidence="7 12" id="KW-0863">Zinc-finger</keyword>
<dbReference type="Pfam" id="PF13639">
    <property type="entry name" value="zf-RING_2"/>
    <property type="match status" value="1"/>
</dbReference>
<evidence type="ECO:0000256" key="4">
    <source>
        <dbReference type="ARBA" id="ARBA00022679"/>
    </source>
</evidence>
<dbReference type="Gene3D" id="3.30.40.10">
    <property type="entry name" value="Zinc/RING finger domain, C3HC4 (zinc finger)"/>
    <property type="match status" value="1"/>
</dbReference>
<evidence type="ECO:0000256" key="6">
    <source>
        <dbReference type="ARBA" id="ARBA00022723"/>
    </source>
</evidence>
<evidence type="ECO:0000256" key="1">
    <source>
        <dbReference type="ARBA" id="ARBA00000900"/>
    </source>
</evidence>
<reference evidence="14" key="1">
    <citation type="submission" date="2023-12" db="EMBL/GenBank/DDBJ databases">
        <title>Genome assembly of Anisodus tanguticus.</title>
        <authorList>
            <person name="Wang Y.-J."/>
        </authorList>
    </citation>
    <scope>NUCLEOTIDE SEQUENCE</scope>
    <source>
        <strain evidence="14">KB-2021</strain>
        <tissue evidence="14">Leaf</tissue>
    </source>
</reference>
<keyword evidence="9" id="KW-0862">Zinc</keyword>
<dbReference type="EC" id="2.3.2.27" evidence="3"/>
<organism evidence="14 15">
    <name type="scientific">Anisodus tanguticus</name>
    <dbReference type="NCBI Taxonomy" id="243964"/>
    <lineage>
        <taxon>Eukaryota</taxon>
        <taxon>Viridiplantae</taxon>
        <taxon>Streptophyta</taxon>
        <taxon>Embryophyta</taxon>
        <taxon>Tracheophyta</taxon>
        <taxon>Spermatophyta</taxon>
        <taxon>Magnoliopsida</taxon>
        <taxon>eudicotyledons</taxon>
        <taxon>Gunneridae</taxon>
        <taxon>Pentapetalae</taxon>
        <taxon>asterids</taxon>
        <taxon>lamiids</taxon>
        <taxon>Solanales</taxon>
        <taxon>Solanaceae</taxon>
        <taxon>Solanoideae</taxon>
        <taxon>Hyoscyameae</taxon>
        <taxon>Anisodus</taxon>
    </lineage>
</organism>
<feature type="domain" description="RING-type" evidence="13">
    <location>
        <begin position="13"/>
        <end position="54"/>
    </location>
</feature>
<evidence type="ECO:0000256" key="10">
    <source>
        <dbReference type="ARBA" id="ARBA00022989"/>
    </source>
</evidence>
<comment type="subcellular location">
    <subcellularLocation>
        <location evidence="2">Membrane</location>
        <topology evidence="2">Multi-pass membrane protein</topology>
    </subcellularLocation>
</comment>
<evidence type="ECO:0000256" key="2">
    <source>
        <dbReference type="ARBA" id="ARBA00004141"/>
    </source>
</evidence>
<keyword evidence="11" id="KW-0472">Membrane</keyword>
<dbReference type="SMART" id="SM00184">
    <property type="entry name" value="RING"/>
    <property type="match status" value="1"/>
</dbReference>
<dbReference type="PROSITE" id="PS50089">
    <property type="entry name" value="ZF_RING_2"/>
    <property type="match status" value="1"/>
</dbReference>
<dbReference type="InterPro" id="IPR001841">
    <property type="entry name" value="Znf_RING"/>
</dbReference>
<dbReference type="InterPro" id="IPR013083">
    <property type="entry name" value="Znf_RING/FYVE/PHD"/>
</dbReference>
<dbReference type="GO" id="GO:0061630">
    <property type="term" value="F:ubiquitin protein ligase activity"/>
    <property type="evidence" value="ECO:0007669"/>
    <property type="project" value="UniProtKB-EC"/>
</dbReference>
<keyword evidence="10" id="KW-1133">Transmembrane helix</keyword>
<name>A0AAE1S9V0_9SOLA</name>
<dbReference type="PANTHER" id="PTHR45977:SF4">
    <property type="entry name" value="RING-TYPE DOMAIN-CONTAINING PROTEIN"/>
    <property type="match status" value="1"/>
</dbReference>
<keyword evidence="15" id="KW-1185">Reference proteome</keyword>
<dbReference type="EMBL" id="JAVYJV010000007">
    <property type="protein sequence ID" value="KAK4366628.1"/>
    <property type="molecule type" value="Genomic_DNA"/>
</dbReference>
<evidence type="ECO:0000256" key="9">
    <source>
        <dbReference type="ARBA" id="ARBA00022833"/>
    </source>
</evidence>
<evidence type="ECO:0000313" key="15">
    <source>
        <dbReference type="Proteomes" id="UP001291623"/>
    </source>
</evidence>
<accession>A0AAE1S9V0</accession>
<evidence type="ECO:0000256" key="5">
    <source>
        <dbReference type="ARBA" id="ARBA00022692"/>
    </source>
</evidence>
<dbReference type="PANTHER" id="PTHR45977">
    <property type="entry name" value="TARGET OF ERK KINASE MPK-1"/>
    <property type="match status" value="1"/>
</dbReference>
<keyword evidence="8" id="KW-0833">Ubl conjugation pathway</keyword>
<protein>
    <recommendedName>
        <fullName evidence="3">RING-type E3 ubiquitin transferase</fullName>
        <ecNumber evidence="3">2.3.2.27</ecNumber>
    </recommendedName>
</protein>
<evidence type="ECO:0000313" key="14">
    <source>
        <dbReference type="EMBL" id="KAK4366628.1"/>
    </source>
</evidence>
<keyword evidence="5" id="KW-0812">Transmembrane</keyword>
<evidence type="ECO:0000259" key="13">
    <source>
        <dbReference type="PROSITE" id="PS50089"/>
    </source>
</evidence>
<evidence type="ECO:0000256" key="7">
    <source>
        <dbReference type="ARBA" id="ARBA00022771"/>
    </source>
</evidence>
<comment type="catalytic activity">
    <reaction evidence="1">
        <text>S-ubiquitinyl-[E2 ubiquitin-conjugating enzyme]-L-cysteine + [acceptor protein]-L-lysine = [E2 ubiquitin-conjugating enzyme]-L-cysteine + N(6)-ubiquitinyl-[acceptor protein]-L-lysine.</text>
        <dbReference type="EC" id="2.3.2.27"/>
    </reaction>
</comment>
<dbReference type="AlphaFoldDB" id="A0AAE1S9V0"/>
<keyword evidence="6" id="KW-0479">Metal-binding</keyword>
<proteinExistence type="predicted"/>
<comment type="caution">
    <text evidence="14">The sequence shown here is derived from an EMBL/GenBank/DDBJ whole genome shotgun (WGS) entry which is preliminary data.</text>
</comment>
<sequence length="92" mass="10376">MPVVKVIEEGVECSICLSEFKVGGDAKEMTCKHRYHLDCLDKWLRINGSSPICRYKMPVDEEKVKEVEPHVESHVVSQVLPSKARAALLILV</sequence>
<evidence type="ECO:0000256" key="11">
    <source>
        <dbReference type="ARBA" id="ARBA00023136"/>
    </source>
</evidence>
<dbReference type="GO" id="GO:0016567">
    <property type="term" value="P:protein ubiquitination"/>
    <property type="evidence" value="ECO:0007669"/>
    <property type="project" value="TreeGrafter"/>
</dbReference>
<dbReference type="SUPFAM" id="SSF57850">
    <property type="entry name" value="RING/U-box"/>
    <property type="match status" value="1"/>
</dbReference>